<sequence>MPSNGGQEKGEKSNPSHPLVTDQNEHAPSSSPPSKKPKMTAAAADTSSDLMSRLNAFLPAMEAANKDLQAEIEDGTIGERNIEVLDGEEEERYIEMNLGLGVLEERKDGDGDTSEREEVEEEAEDDGEEEDHDILLKLLNSSKRHGKGPRGKPSIEVIEHSQDTPTPEKQATHHHHTGTEGK</sequence>
<evidence type="ECO:0000313" key="2">
    <source>
        <dbReference type="EMBL" id="PUU81454.1"/>
    </source>
</evidence>
<dbReference type="OrthoDB" id="1112980at2759"/>
<feature type="region of interest" description="Disordered" evidence="1">
    <location>
        <begin position="1"/>
        <end position="47"/>
    </location>
</feature>
<dbReference type="InterPro" id="IPR027921">
    <property type="entry name" value="NOPCHAP1"/>
</dbReference>
<keyword evidence="3" id="KW-1185">Reference proteome</keyword>
<dbReference type="STRING" id="42251.A0A2T7A153"/>
<proteinExistence type="predicted"/>
<comment type="caution">
    <text evidence="2">The sequence shown here is derived from an EMBL/GenBank/DDBJ whole genome shotgun (WGS) entry which is preliminary data.</text>
</comment>
<name>A0A2T7A153_TUBBO</name>
<feature type="compositionally biased region" description="Acidic residues" evidence="1">
    <location>
        <begin position="117"/>
        <end position="132"/>
    </location>
</feature>
<dbReference type="PANTHER" id="PTHR38489">
    <property type="entry name" value="HISTONE CHAPERONE DOMAIN-CONTAINING PROTEIN"/>
    <property type="match status" value="1"/>
</dbReference>
<organism evidence="2 3">
    <name type="scientific">Tuber borchii</name>
    <name type="common">White truffle</name>
    <dbReference type="NCBI Taxonomy" id="42251"/>
    <lineage>
        <taxon>Eukaryota</taxon>
        <taxon>Fungi</taxon>
        <taxon>Dikarya</taxon>
        <taxon>Ascomycota</taxon>
        <taxon>Pezizomycotina</taxon>
        <taxon>Pezizomycetes</taxon>
        <taxon>Pezizales</taxon>
        <taxon>Tuberaceae</taxon>
        <taxon>Tuber</taxon>
    </lineage>
</organism>
<gene>
    <name evidence="2" type="ORF">B9Z19DRAFT_1076939</name>
</gene>
<accession>A0A2T7A153</accession>
<dbReference type="GO" id="GO:0000492">
    <property type="term" value="P:box C/D snoRNP assembly"/>
    <property type="evidence" value="ECO:0007669"/>
    <property type="project" value="InterPro"/>
</dbReference>
<protein>
    <submittedName>
        <fullName evidence="2">Uncharacterized protein</fullName>
    </submittedName>
</protein>
<reference evidence="2 3" key="1">
    <citation type="submission" date="2017-04" db="EMBL/GenBank/DDBJ databases">
        <title>Draft genome sequence of Tuber borchii Vittad., a whitish edible truffle.</title>
        <authorList>
            <consortium name="DOE Joint Genome Institute"/>
            <person name="Murat C."/>
            <person name="Kuo A."/>
            <person name="Barry K.W."/>
            <person name="Clum A."/>
            <person name="Dockter R.B."/>
            <person name="Fauchery L."/>
            <person name="Iotti M."/>
            <person name="Kohler A."/>
            <person name="Labutti K."/>
            <person name="Lindquist E.A."/>
            <person name="Lipzen A."/>
            <person name="Ohm R.A."/>
            <person name="Wang M."/>
            <person name="Grigoriev I.V."/>
            <person name="Zambonelli A."/>
            <person name="Martin F.M."/>
        </authorList>
    </citation>
    <scope>NUCLEOTIDE SEQUENCE [LARGE SCALE GENOMIC DNA]</scope>
    <source>
        <strain evidence="2 3">Tbo3840</strain>
    </source>
</reference>
<evidence type="ECO:0000256" key="1">
    <source>
        <dbReference type="SAM" id="MobiDB-lite"/>
    </source>
</evidence>
<dbReference type="Pfam" id="PF15370">
    <property type="entry name" value="NOPCHAP1"/>
    <property type="match status" value="1"/>
</dbReference>
<dbReference type="PANTHER" id="PTHR38489:SF1">
    <property type="entry name" value="HISTONE CHAPERONE DOMAIN-CONTAINING PROTEIN"/>
    <property type="match status" value="1"/>
</dbReference>
<evidence type="ECO:0000313" key="3">
    <source>
        <dbReference type="Proteomes" id="UP000244722"/>
    </source>
</evidence>
<dbReference type="EMBL" id="NESQ01000044">
    <property type="protein sequence ID" value="PUU81454.1"/>
    <property type="molecule type" value="Genomic_DNA"/>
</dbReference>
<feature type="compositionally biased region" description="Basic and acidic residues" evidence="1">
    <location>
        <begin position="103"/>
        <end position="116"/>
    </location>
</feature>
<dbReference type="AlphaFoldDB" id="A0A2T7A153"/>
<dbReference type="Proteomes" id="UP000244722">
    <property type="component" value="Unassembled WGS sequence"/>
</dbReference>
<feature type="region of interest" description="Disordered" evidence="1">
    <location>
        <begin position="96"/>
        <end position="182"/>
    </location>
</feature>